<sequence>MGTALPAKTTPPPMPSFHIERRRATRALDEAVLRGLTTVVAGSGWGKTVTVAGWARRAGACWLTLHRDDNDHSRLVREILSALRVEHAGLPMDLAPGSPDSQAADLLRTLTERVGRSVVLVLDDLRELDPRSPATRLVEALSRAEPEILRLVLVSRTDLPFPVRRPGERGRVTELGTEHLAFDVREVARVLESAVPGDGGLAAEVWRLTSGWPAVVRHAADSLAARSPQGPEPALARLRRRGGPLLGHLAATIGAGETESLHRLLLHVAVLNRVTISLCGALGLDTAKDVLPLLAGHGLAEVADAPEALWSLIPPLRDALLADAALGVYDMGALHRRAADFHRSRAMYGEAIRHLVDAGEHEYLASLLAEHGTHLIASGEAEVVVQAATALHHNLDALRLRRVTEPALRARGDANGGGPLPPGVAVQLGLLWHLRGNLDQALRCYSRGVIGNGDTADEVLLLAWTATAHWALGDFEDARALADRALLGAQQCGNAGPLAASHTAAALLAAAEGNRRANAWHYASALGHAERAGNVLETVRIRANLSSHFLEEGRAAEAVREADLAVELAQTGSYDFFHALALVNRGGALIILGRFEEAAADFRSALDLYQRLGSAMVAYALVGLGDVYRELGEASRARAAYEEALRAAEESADLQSLGWALVGLARVRAADDLAAARDLAQRAVDLGHGLHRVQAMLARGWLALLAGDRARAAEDAAGAADLARGRRDLIGLAESLELTALTVATPAAQLALLGEASAIFQELLHPVGTARTALVQALLTGTDVESAEQGLHRYGVRATRVASSLAVLASSRPRIAVHALGSFKVLRDGVPVPAAEWKSKKARDLFKILIAREGRPVSREQLMTLLWPEEKNVTGNRLSVLLYAVRGVLANADEGPLIATRTTVQLQTDALDLDVRRFRGAADTALDAYQRGGPDAANLLGHAESLYGGDFLEEDADEGWAVPLREECRSAYLAVLRALADLSAAGGDFDQAVRHCLRLLSQDPFDEKTHLRLIQVLLTAGRYGEAMRRHQIYAQAMREIGMGSECVPWSELRDGEPGSRSAR</sequence>
<dbReference type="InterPro" id="IPR051677">
    <property type="entry name" value="AfsR-DnrI-RedD_regulator"/>
</dbReference>
<dbReference type="Pfam" id="PF03704">
    <property type="entry name" value="BTAD"/>
    <property type="match status" value="1"/>
</dbReference>
<name>A0A7C9JGB9_9ACTN</name>
<organism evidence="6 7">
    <name type="scientific">Herbidospora solisilvae</name>
    <dbReference type="NCBI Taxonomy" id="2696284"/>
    <lineage>
        <taxon>Bacteria</taxon>
        <taxon>Bacillati</taxon>
        <taxon>Actinomycetota</taxon>
        <taxon>Actinomycetes</taxon>
        <taxon>Streptosporangiales</taxon>
        <taxon>Streptosporangiaceae</taxon>
        <taxon>Herbidospora</taxon>
    </lineage>
</organism>
<dbReference type="SUPFAM" id="SSF46894">
    <property type="entry name" value="C-terminal effector domain of the bipartite response regulators"/>
    <property type="match status" value="1"/>
</dbReference>
<evidence type="ECO:0000256" key="1">
    <source>
        <dbReference type="ARBA" id="ARBA00005820"/>
    </source>
</evidence>
<dbReference type="GO" id="GO:0000160">
    <property type="term" value="P:phosphorelay signal transduction system"/>
    <property type="evidence" value="ECO:0007669"/>
    <property type="project" value="InterPro"/>
</dbReference>
<dbReference type="SUPFAM" id="SSF48452">
    <property type="entry name" value="TPR-like"/>
    <property type="match status" value="3"/>
</dbReference>
<dbReference type="RefSeq" id="WP_161482961.1">
    <property type="nucleotide sequence ID" value="NZ_WXEW01000009.1"/>
</dbReference>
<dbReference type="InterPro" id="IPR011990">
    <property type="entry name" value="TPR-like_helical_dom_sf"/>
</dbReference>
<accession>A0A7C9JGB9</accession>
<gene>
    <name evidence="6" type="ORF">GT755_30225</name>
</gene>
<feature type="domain" description="OmpR/PhoB-type" evidence="5">
    <location>
        <begin position="805"/>
        <end position="913"/>
    </location>
</feature>
<dbReference type="EMBL" id="WXEW01000009">
    <property type="protein sequence ID" value="NAS25941.1"/>
    <property type="molecule type" value="Genomic_DNA"/>
</dbReference>
<evidence type="ECO:0000313" key="7">
    <source>
        <dbReference type="Proteomes" id="UP000479526"/>
    </source>
</evidence>
<dbReference type="SMART" id="SM01043">
    <property type="entry name" value="BTAD"/>
    <property type="match status" value="1"/>
</dbReference>
<dbReference type="PROSITE" id="PS51755">
    <property type="entry name" value="OMPR_PHOB"/>
    <property type="match status" value="1"/>
</dbReference>
<keyword evidence="7" id="KW-1185">Reference proteome</keyword>
<dbReference type="Gene3D" id="1.25.40.10">
    <property type="entry name" value="Tetratricopeptide repeat domain"/>
    <property type="match status" value="3"/>
</dbReference>
<keyword evidence="2 4" id="KW-0238">DNA-binding</keyword>
<evidence type="ECO:0000259" key="5">
    <source>
        <dbReference type="PROSITE" id="PS51755"/>
    </source>
</evidence>
<dbReference type="InterPro" id="IPR027417">
    <property type="entry name" value="P-loop_NTPase"/>
</dbReference>
<dbReference type="Gene3D" id="3.40.50.300">
    <property type="entry name" value="P-loop containing nucleotide triphosphate hydrolases"/>
    <property type="match status" value="1"/>
</dbReference>
<evidence type="ECO:0000256" key="2">
    <source>
        <dbReference type="ARBA" id="ARBA00023125"/>
    </source>
</evidence>
<dbReference type="InterPro" id="IPR001867">
    <property type="entry name" value="OmpR/PhoB-type_DNA-bd"/>
</dbReference>
<evidence type="ECO:0000256" key="4">
    <source>
        <dbReference type="PROSITE-ProRule" id="PRU01091"/>
    </source>
</evidence>
<dbReference type="AlphaFoldDB" id="A0A7C9JGB9"/>
<protein>
    <submittedName>
        <fullName evidence="6">Tetratricopeptide repeat protein</fullName>
    </submittedName>
</protein>
<feature type="repeat" description="TPR" evidence="3">
    <location>
        <begin position="618"/>
        <end position="651"/>
    </location>
</feature>
<dbReference type="GO" id="GO:0006355">
    <property type="term" value="P:regulation of DNA-templated transcription"/>
    <property type="evidence" value="ECO:0007669"/>
    <property type="project" value="InterPro"/>
</dbReference>
<feature type="repeat" description="TPR" evidence="3">
    <location>
        <begin position="579"/>
        <end position="612"/>
    </location>
</feature>
<dbReference type="InterPro" id="IPR036388">
    <property type="entry name" value="WH-like_DNA-bd_sf"/>
</dbReference>
<comment type="caution">
    <text evidence="6">The sequence shown here is derived from an EMBL/GenBank/DDBJ whole genome shotgun (WGS) entry which is preliminary data.</text>
</comment>
<dbReference type="InterPro" id="IPR019734">
    <property type="entry name" value="TPR_rpt"/>
</dbReference>
<dbReference type="GO" id="GO:0003677">
    <property type="term" value="F:DNA binding"/>
    <property type="evidence" value="ECO:0007669"/>
    <property type="project" value="UniProtKB-UniRule"/>
</dbReference>
<dbReference type="PANTHER" id="PTHR35807">
    <property type="entry name" value="TRANSCRIPTIONAL REGULATOR REDD-RELATED"/>
    <property type="match status" value="1"/>
</dbReference>
<reference evidence="6 7" key="1">
    <citation type="submission" date="2020-01" db="EMBL/GenBank/DDBJ databases">
        <title>Herbidospora sp. NEAU-GS84 nov., a novel actinomycete isolated from soil.</title>
        <authorList>
            <person name="Han L."/>
        </authorList>
    </citation>
    <scope>NUCLEOTIDE SEQUENCE [LARGE SCALE GENOMIC DNA]</scope>
    <source>
        <strain evidence="6 7">NEAU-GS84</strain>
    </source>
</reference>
<dbReference type="InterPro" id="IPR016032">
    <property type="entry name" value="Sig_transdc_resp-reg_C-effctor"/>
</dbReference>
<dbReference type="Pfam" id="PF13424">
    <property type="entry name" value="TPR_12"/>
    <property type="match status" value="1"/>
</dbReference>
<dbReference type="InterPro" id="IPR005158">
    <property type="entry name" value="BTAD"/>
</dbReference>
<dbReference type="Gene3D" id="1.10.10.10">
    <property type="entry name" value="Winged helix-like DNA-binding domain superfamily/Winged helix DNA-binding domain"/>
    <property type="match status" value="1"/>
</dbReference>
<proteinExistence type="inferred from homology"/>
<evidence type="ECO:0000313" key="6">
    <source>
        <dbReference type="EMBL" id="NAS25941.1"/>
    </source>
</evidence>
<evidence type="ECO:0000256" key="3">
    <source>
        <dbReference type="PROSITE-ProRule" id="PRU00339"/>
    </source>
</evidence>
<keyword evidence="3" id="KW-0802">TPR repeat</keyword>
<dbReference type="SMART" id="SM00028">
    <property type="entry name" value="TPR"/>
    <property type="match status" value="5"/>
</dbReference>
<dbReference type="PROSITE" id="PS50005">
    <property type="entry name" value="TPR"/>
    <property type="match status" value="2"/>
</dbReference>
<dbReference type="Pfam" id="PF00486">
    <property type="entry name" value="Trans_reg_C"/>
    <property type="match status" value="1"/>
</dbReference>
<comment type="similarity">
    <text evidence="1">Belongs to the AfsR/DnrI/RedD regulatory family.</text>
</comment>
<dbReference type="Proteomes" id="UP000479526">
    <property type="component" value="Unassembled WGS sequence"/>
</dbReference>
<feature type="DNA-binding region" description="OmpR/PhoB-type" evidence="4">
    <location>
        <begin position="805"/>
        <end position="913"/>
    </location>
</feature>
<dbReference type="SUPFAM" id="SSF52540">
    <property type="entry name" value="P-loop containing nucleoside triphosphate hydrolases"/>
    <property type="match status" value="1"/>
</dbReference>